<sequence>MPPKKGKKAAEKERAKVVEDKTFGLKNKNKSKKVQQFVQRVEKQATDQANTKRSAGGGGAAAESAGGKLTKKQMLAARMEELSLFAQPIVEKSKKVDEEAEARKRAAEEAELERLRILALPVEDQIETERAKLKTKTPVTLEKFLAWREGKRAERAAREKAAAAERLKGLSKSERSRGGGLTGRELFTSHQELFEDDEEADQEVYVPRETVSDSDSEGGEEGEGEEEGGGSEEDADGAGDASLFS</sequence>
<keyword evidence="2" id="KW-1185">Reference proteome</keyword>
<comment type="caution">
    <text evidence="1">The sequence shown here is derived from an EMBL/GenBank/DDBJ whole genome shotgun (WGS) entry which is preliminary data.</text>
</comment>
<dbReference type="EMBL" id="CM020618">
    <property type="protein sequence ID" value="KAK1858239.1"/>
    <property type="molecule type" value="Genomic_DNA"/>
</dbReference>
<proteinExistence type="predicted"/>
<name>A0ACC3BJV3_PYRYE</name>
<dbReference type="Proteomes" id="UP000798662">
    <property type="component" value="Chromosome 1"/>
</dbReference>
<accession>A0ACC3BJV3</accession>
<organism evidence="1 2">
    <name type="scientific">Pyropia yezoensis</name>
    <name type="common">Susabi-nori</name>
    <name type="synonym">Porphyra yezoensis</name>
    <dbReference type="NCBI Taxonomy" id="2788"/>
    <lineage>
        <taxon>Eukaryota</taxon>
        <taxon>Rhodophyta</taxon>
        <taxon>Bangiophyceae</taxon>
        <taxon>Bangiales</taxon>
        <taxon>Bangiaceae</taxon>
        <taxon>Pyropia</taxon>
    </lineage>
</organism>
<protein>
    <submittedName>
        <fullName evidence="1">Uncharacterized protein</fullName>
    </submittedName>
</protein>
<gene>
    <name evidence="1" type="ORF">I4F81_000850</name>
</gene>
<evidence type="ECO:0000313" key="1">
    <source>
        <dbReference type="EMBL" id="KAK1858239.1"/>
    </source>
</evidence>
<evidence type="ECO:0000313" key="2">
    <source>
        <dbReference type="Proteomes" id="UP000798662"/>
    </source>
</evidence>
<reference evidence="1" key="1">
    <citation type="submission" date="2019-11" db="EMBL/GenBank/DDBJ databases">
        <title>Nori genome reveals adaptations in red seaweeds to the harsh intertidal environment.</title>
        <authorList>
            <person name="Wang D."/>
            <person name="Mao Y."/>
        </authorList>
    </citation>
    <scope>NUCLEOTIDE SEQUENCE</scope>
    <source>
        <tissue evidence="1">Gametophyte</tissue>
    </source>
</reference>